<dbReference type="OrthoDB" id="9776053at2"/>
<keyword evidence="8" id="KW-0812">Transmembrane</keyword>
<accession>A0A4P7XFG0</accession>
<feature type="repeat" description="TPR" evidence="5">
    <location>
        <begin position="244"/>
        <end position="277"/>
    </location>
</feature>
<evidence type="ECO:0000259" key="10">
    <source>
        <dbReference type="Pfam" id="PF23914"/>
    </source>
</evidence>
<evidence type="ECO:0000256" key="4">
    <source>
        <dbReference type="ARBA" id="ARBA00022803"/>
    </source>
</evidence>
<dbReference type="Proteomes" id="UP000298049">
    <property type="component" value="Chromosome"/>
</dbReference>
<feature type="region of interest" description="Disordered" evidence="7">
    <location>
        <begin position="314"/>
        <end position="340"/>
    </location>
</feature>
<evidence type="ECO:0000256" key="7">
    <source>
        <dbReference type="SAM" id="MobiDB-lite"/>
    </source>
</evidence>
<sequence>MTNTFWVAVAAMTALAIAFLAYPLFFRSRAQQDRVDRHGQNLNNYRQRLAELEAEREAGHLDDASFKTLKEELDGSLLEDVGDSPRTDSSAADSRARGFDRRGMFIVALAGVVVLPIFAFTLYERWGASDSLAQLDVMRELQQNSLSSPDQVESLLTRLRNHLEDNPDNADGWAMLGRTSMELERYEAAAAAYQQLALQLQDDAVSATAWGLVAQARYLASGRTVDASVEAAISAALDADPDEVNALGLLGIAAFEREDYRRAAELWAQILRVAPDYPQYGSIANGIVKAYQRLEERPSDEVIGLLRRAVEKGQQAQGSVSGKGAIGQRGTPEDSVGKPSITVRVELSSDLPEPDPDATVFVFARAVEGPPMPLAAVRLKAGDLPAVITLDDSAAMTPQARLSGADQVILGARVSRSGSATPGQGDLEGTSKPLEVRDEMGPVSVTINRVRP</sequence>
<dbReference type="NCBIfam" id="TIGR03142">
    <property type="entry name" value="cytochro_ccmI"/>
    <property type="match status" value="1"/>
</dbReference>
<dbReference type="SUPFAM" id="SSF48452">
    <property type="entry name" value="TPR-like"/>
    <property type="match status" value="1"/>
</dbReference>
<feature type="coiled-coil region" evidence="6">
    <location>
        <begin position="35"/>
        <end position="62"/>
    </location>
</feature>
<evidence type="ECO:0000256" key="8">
    <source>
        <dbReference type="SAM" id="Phobius"/>
    </source>
</evidence>
<keyword evidence="3" id="KW-0201">Cytochrome c-type biogenesis</keyword>
<dbReference type="Gene3D" id="1.25.40.10">
    <property type="entry name" value="Tetratricopeptide repeat domain"/>
    <property type="match status" value="1"/>
</dbReference>
<proteinExistence type="predicted"/>
<keyword evidence="8" id="KW-1133">Transmembrane helix</keyword>
<dbReference type="PROSITE" id="PS50005">
    <property type="entry name" value="TPR"/>
    <property type="match status" value="1"/>
</dbReference>
<dbReference type="GO" id="GO:0030313">
    <property type="term" value="C:cell envelope"/>
    <property type="evidence" value="ECO:0007669"/>
    <property type="project" value="UniProtKB-SubCell"/>
</dbReference>
<evidence type="ECO:0000256" key="2">
    <source>
        <dbReference type="ARBA" id="ARBA00022737"/>
    </source>
</evidence>
<dbReference type="InterPro" id="IPR017560">
    <property type="entry name" value="Cyt_c_biogenesis_CcmI"/>
</dbReference>
<feature type="transmembrane region" description="Helical" evidence="8">
    <location>
        <begin position="104"/>
        <end position="123"/>
    </location>
</feature>
<dbReference type="AlphaFoldDB" id="A0A4P7XFG0"/>
<feature type="domain" description="Cytochrome c-type biogenesis protein H TPR" evidence="10">
    <location>
        <begin position="142"/>
        <end position="275"/>
    </location>
</feature>
<evidence type="ECO:0000256" key="1">
    <source>
        <dbReference type="ARBA" id="ARBA00004196"/>
    </source>
</evidence>
<dbReference type="SMART" id="SM00028">
    <property type="entry name" value="TPR"/>
    <property type="match status" value="2"/>
</dbReference>
<feature type="domain" description="Cytochrome c-type biogenesis protein H Ig-like" evidence="9">
    <location>
        <begin position="341"/>
        <end position="448"/>
    </location>
</feature>
<dbReference type="InterPro" id="IPR051263">
    <property type="entry name" value="C-type_cytochrome_biogenesis"/>
</dbReference>
<dbReference type="GO" id="GO:0017004">
    <property type="term" value="P:cytochrome complex assembly"/>
    <property type="evidence" value="ECO:0007669"/>
    <property type="project" value="UniProtKB-KW"/>
</dbReference>
<dbReference type="KEGG" id="hmi:soil367_07135"/>
<gene>
    <name evidence="11" type="primary">ccmI</name>
    <name evidence="11" type="ORF">soil367_07135</name>
</gene>
<dbReference type="PANTHER" id="PTHR47870">
    <property type="entry name" value="CYTOCHROME C-TYPE BIOGENESIS PROTEIN CCMH"/>
    <property type="match status" value="1"/>
</dbReference>
<keyword evidence="6" id="KW-0175">Coiled coil</keyword>
<dbReference type="Pfam" id="PF23892">
    <property type="entry name" value="Ig_CycH"/>
    <property type="match status" value="1"/>
</dbReference>
<dbReference type="InterPro" id="IPR056413">
    <property type="entry name" value="TPR_CcmH_CycH"/>
</dbReference>
<comment type="subcellular location">
    <subcellularLocation>
        <location evidence="1">Cell envelope</location>
    </subcellularLocation>
</comment>
<keyword evidence="12" id="KW-1185">Reference proteome</keyword>
<dbReference type="GO" id="GO:0005886">
    <property type="term" value="C:plasma membrane"/>
    <property type="evidence" value="ECO:0007669"/>
    <property type="project" value="TreeGrafter"/>
</dbReference>
<evidence type="ECO:0000313" key="11">
    <source>
        <dbReference type="EMBL" id="QCF25709.1"/>
    </source>
</evidence>
<dbReference type="InterPro" id="IPR019734">
    <property type="entry name" value="TPR_rpt"/>
</dbReference>
<keyword evidence="2" id="KW-0677">Repeat</keyword>
<evidence type="ECO:0000313" key="12">
    <source>
        <dbReference type="Proteomes" id="UP000298049"/>
    </source>
</evidence>
<dbReference type="PANTHER" id="PTHR47870:SF4">
    <property type="entry name" value="CYTOCHROME C-TYPE BIOGENESIS PROTEIN CYCH"/>
    <property type="match status" value="1"/>
</dbReference>
<feature type="transmembrane region" description="Helical" evidence="8">
    <location>
        <begin position="6"/>
        <end position="25"/>
    </location>
</feature>
<dbReference type="Pfam" id="PF23914">
    <property type="entry name" value="TPR_CcmH_CycH"/>
    <property type="match status" value="1"/>
</dbReference>
<evidence type="ECO:0000256" key="3">
    <source>
        <dbReference type="ARBA" id="ARBA00022748"/>
    </source>
</evidence>
<organism evidence="11 12">
    <name type="scientific">Hydrocarboniclastica marina</name>
    <dbReference type="NCBI Taxonomy" id="2259620"/>
    <lineage>
        <taxon>Bacteria</taxon>
        <taxon>Pseudomonadati</taxon>
        <taxon>Pseudomonadota</taxon>
        <taxon>Gammaproteobacteria</taxon>
        <taxon>Alteromonadales</taxon>
        <taxon>Alteromonadaceae</taxon>
        <taxon>Hydrocarboniclastica</taxon>
    </lineage>
</organism>
<protein>
    <submittedName>
        <fullName evidence="11">C-type cytochrome biogenesis protein CcmI</fullName>
    </submittedName>
</protein>
<dbReference type="InterPro" id="IPR011990">
    <property type="entry name" value="TPR-like_helical_dom_sf"/>
</dbReference>
<dbReference type="RefSeq" id="WP_136548261.1">
    <property type="nucleotide sequence ID" value="NZ_CP031093.1"/>
</dbReference>
<evidence type="ECO:0000259" key="9">
    <source>
        <dbReference type="Pfam" id="PF23892"/>
    </source>
</evidence>
<dbReference type="EMBL" id="CP031093">
    <property type="protein sequence ID" value="QCF25709.1"/>
    <property type="molecule type" value="Genomic_DNA"/>
</dbReference>
<dbReference type="InterPro" id="IPR056412">
    <property type="entry name" value="Ig_CycH"/>
</dbReference>
<evidence type="ECO:0000256" key="5">
    <source>
        <dbReference type="PROSITE-ProRule" id="PRU00339"/>
    </source>
</evidence>
<name>A0A4P7XFG0_9ALTE</name>
<evidence type="ECO:0000256" key="6">
    <source>
        <dbReference type="SAM" id="Coils"/>
    </source>
</evidence>
<keyword evidence="8" id="KW-0472">Membrane</keyword>
<feature type="region of interest" description="Disordered" evidence="7">
    <location>
        <begin position="415"/>
        <end position="452"/>
    </location>
</feature>
<keyword evidence="4 5" id="KW-0802">TPR repeat</keyword>
<reference evidence="11 12" key="1">
    <citation type="submission" date="2018-07" db="EMBL/GenBank/DDBJ databases">
        <title>Marsedoiliclastica nanhaica gen. nov. sp. nov., a novel marine hydrocarbonoclastic bacterium isolated from an in-situ enriched hydrocarbon-degrading consortium in deep-sea sediment.</title>
        <authorList>
            <person name="Dong C."/>
            <person name="Ma T."/>
            <person name="Liu R."/>
            <person name="Shao Z."/>
        </authorList>
    </citation>
    <scope>NUCLEOTIDE SEQUENCE [LARGE SCALE GENOMIC DNA]</scope>
    <source>
        <strain evidence="12">soil36-7</strain>
    </source>
</reference>